<accession>A0A3S5BXF0</accession>
<proteinExistence type="predicted"/>
<evidence type="ECO:0000313" key="3">
    <source>
        <dbReference type="Proteomes" id="UP000784294"/>
    </source>
</evidence>
<gene>
    <name evidence="2" type="ORF">PXEA_LOCUS16404</name>
</gene>
<keyword evidence="1" id="KW-0472">Membrane</keyword>
<dbReference type="AlphaFoldDB" id="A0A3S5BXF0"/>
<sequence>MSTMIPYISFAAMRVTTIPLIARLRYGVVHSNQILSIRPKKPPMSLLLAAGNAFALLIVVLERL</sequence>
<keyword evidence="3" id="KW-1185">Reference proteome</keyword>
<reference evidence="2" key="1">
    <citation type="submission" date="2018-11" db="EMBL/GenBank/DDBJ databases">
        <authorList>
            <consortium name="Pathogen Informatics"/>
        </authorList>
    </citation>
    <scope>NUCLEOTIDE SEQUENCE</scope>
</reference>
<keyword evidence="1" id="KW-0812">Transmembrane</keyword>
<name>A0A3S5BXF0_9PLAT</name>
<feature type="transmembrane region" description="Helical" evidence="1">
    <location>
        <begin position="44"/>
        <end position="61"/>
    </location>
</feature>
<keyword evidence="1" id="KW-1133">Transmembrane helix</keyword>
<dbReference type="EMBL" id="CAAALY010059312">
    <property type="protein sequence ID" value="VEL22964.1"/>
    <property type="molecule type" value="Genomic_DNA"/>
</dbReference>
<organism evidence="2 3">
    <name type="scientific">Protopolystoma xenopodis</name>
    <dbReference type="NCBI Taxonomy" id="117903"/>
    <lineage>
        <taxon>Eukaryota</taxon>
        <taxon>Metazoa</taxon>
        <taxon>Spiralia</taxon>
        <taxon>Lophotrochozoa</taxon>
        <taxon>Platyhelminthes</taxon>
        <taxon>Monogenea</taxon>
        <taxon>Polyopisthocotylea</taxon>
        <taxon>Polystomatidea</taxon>
        <taxon>Polystomatidae</taxon>
        <taxon>Protopolystoma</taxon>
    </lineage>
</organism>
<comment type="caution">
    <text evidence="2">The sequence shown here is derived from an EMBL/GenBank/DDBJ whole genome shotgun (WGS) entry which is preliminary data.</text>
</comment>
<protein>
    <submittedName>
        <fullName evidence="2">Uncharacterized protein</fullName>
    </submittedName>
</protein>
<feature type="transmembrane region" description="Helical" evidence="1">
    <location>
        <begin position="6"/>
        <end position="24"/>
    </location>
</feature>
<dbReference type="Proteomes" id="UP000784294">
    <property type="component" value="Unassembled WGS sequence"/>
</dbReference>
<evidence type="ECO:0000313" key="2">
    <source>
        <dbReference type="EMBL" id="VEL22964.1"/>
    </source>
</evidence>
<evidence type="ECO:0000256" key="1">
    <source>
        <dbReference type="SAM" id="Phobius"/>
    </source>
</evidence>